<evidence type="ECO:0000313" key="2">
    <source>
        <dbReference type="Proteomes" id="UP001380953"/>
    </source>
</evidence>
<sequence>MQNTAGIKPKRTALLTKDYILIGVFTVLIYIVNAIVGMAMTPLIGITAMPLIAGVCLFFSSVVYLIMAMKIGKRGAMLLFALVTGLFYTMMGVPFMLAFLAVAGILGELALLGGGPQAYRSFVRQSIAFGVYGMVFGLGSFAMVYIYGGPALQDMFAPQTLEAIIGFSQSPLWMIGSSLFTFVMTLSGCLLGKSLLRKHFVKSGMIR</sequence>
<dbReference type="EMBL" id="JBBKAR010000033">
    <property type="protein sequence ID" value="MEJ8304499.1"/>
    <property type="molecule type" value="Genomic_DNA"/>
</dbReference>
<gene>
    <name evidence="1" type="ORF">WKI47_11395</name>
</gene>
<organism evidence="1 2">
    <name type="scientific">Saccharibacillus sacchari</name>
    <dbReference type="NCBI Taxonomy" id="456493"/>
    <lineage>
        <taxon>Bacteria</taxon>
        <taxon>Bacillati</taxon>
        <taxon>Bacillota</taxon>
        <taxon>Bacilli</taxon>
        <taxon>Bacillales</taxon>
        <taxon>Paenibacillaceae</taxon>
        <taxon>Saccharibacillus</taxon>
    </lineage>
</organism>
<keyword evidence="2" id="KW-1185">Reference proteome</keyword>
<dbReference type="Proteomes" id="UP001380953">
    <property type="component" value="Unassembled WGS sequence"/>
</dbReference>
<reference evidence="1" key="1">
    <citation type="submission" date="2024-03" db="EMBL/GenBank/DDBJ databases">
        <title>Whole genome sequecning of epiphytes from Marcgravia umbellata leaves.</title>
        <authorList>
            <person name="Kumar G."/>
            <person name="Savka M.A."/>
        </authorList>
    </citation>
    <scope>NUCLEOTIDE SEQUENCE</scope>
    <source>
        <strain evidence="1">RIT_BL5</strain>
    </source>
</reference>
<protein>
    <submittedName>
        <fullName evidence="1">MptD family putative ECF transporter S component</fullName>
    </submittedName>
</protein>
<proteinExistence type="predicted"/>
<accession>A0ACC6PC90</accession>
<name>A0ACC6PC90_9BACL</name>
<comment type="caution">
    <text evidence="1">The sequence shown here is derived from an EMBL/GenBank/DDBJ whole genome shotgun (WGS) entry which is preliminary data.</text>
</comment>
<evidence type="ECO:0000313" key="1">
    <source>
        <dbReference type="EMBL" id="MEJ8304499.1"/>
    </source>
</evidence>